<dbReference type="EMBL" id="JAWPEI010000002">
    <property type="protein sequence ID" value="KAK4733418.1"/>
    <property type="molecule type" value="Genomic_DNA"/>
</dbReference>
<evidence type="ECO:0000313" key="3">
    <source>
        <dbReference type="Proteomes" id="UP001311915"/>
    </source>
</evidence>
<comment type="caution">
    <text evidence="2">The sequence shown here is derived from an EMBL/GenBank/DDBJ whole genome shotgun (WGS) entry which is preliminary data.</text>
</comment>
<gene>
    <name evidence="2" type="ORF">R3W88_007679</name>
</gene>
<feature type="compositionally biased region" description="Basic and acidic residues" evidence="1">
    <location>
        <begin position="60"/>
        <end position="72"/>
    </location>
</feature>
<dbReference type="Proteomes" id="UP001311915">
    <property type="component" value="Unassembled WGS sequence"/>
</dbReference>
<accession>A0AAV9M5Q3</accession>
<organism evidence="2 3">
    <name type="scientific">Solanum pinnatisectum</name>
    <name type="common">tansyleaf nightshade</name>
    <dbReference type="NCBI Taxonomy" id="50273"/>
    <lineage>
        <taxon>Eukaryota</taxon>
        <taxon>Viridiplantae</taxon>
        <taxon>Streptophyta</taxon>
        <taxon>Embryophyta</taxon>
        <taxon>Tracheophyta</taxon>
        <taxon>Spermatophyta</taxon>
        <taxon>Magnoliopsida</taxon>
        <taxon>eudicotyledons</taxon>
        <taxon>Gunneridae</taxon>
        <taxon>Pentapetalae</taxon>
        <taxon>asterids</taxon>
        <taxon>lamiids</taxon>
        <taxon>Solanales</taxon>
        <taxon>Solanaceae</taxon>
        <taxon>Solanoideae</taxon>
        <taxon>Solaneae</taxon>
        <taxon>Solanum</taxon>
    </lineage>
</organism>
<proteinExistence type="predicted"/>
<keyword evidence="3" id="KW-1185">Reference proteome</keyword>
<evidence type="ECO:0000313" key="2">
    <source>
        <dbReference type="EMBL" id="KAK4733418.1"/>
    </source>
</evidence>
<dbReference type="AlphaFoldDB" id="A0AAV9M5Q3"/>
<sequence length="72" mass="8221">MGLIIKQEMVMRVKQRQTSLPFPVLITELCRHAGVHQNDTRDIEVAPSSPLTSSVLRPSTHKEKLTGREQLW</sequence>
<protein>
    <submittedName>
        <fullName evidence="2">Uncharacterized protein</fullName>
    </submittedName>
</protein>
<name>A0AAV9M5Q3_9SOLN</name>
<feature type="region of interest" description="Disordered" evidence="1">
    <location>
        <begin position="40"/>
        <end position="72"/>
    </location>
</feature>
<reference evidence="2 3" key="1">
    <citation type="submission" date="2023-10" db="EMBL/GenBank/DDBJ databases">
        <title>Genome-Wide Identification Analysis in wild type Solanum Pinnatisectum Reveals Some Genes Defensing Phytophthora Infestans.</title>
        <authorList>
            <person name="Sun C."/>
        </authorList>
    </citation>
    <scope>NUCLEOTIDE SEQUENCE [LARGE SCALE GENOMIC DNA]</scope>
    <source>
        <strain evidence="2">LQN</strain>
        <tissue evidence="2">Leaf</tissue>
    </source>
</reference>
<evidence type="ECO:0000256" key="1">
    <source>
        <dbReference type="SAM" id="MobiDB-lite"/>
    </source>
</evidence>